<evidence type="ECO:0000256" key="4">
    <source>
        <dbReference type="ARBA" id="ARBA00022519"/>
    </source>
</evidence>
<feature type="transmembrane region" description="Helical" evidence="8">
    <location>
        <begin position="96"/>
        <end position="121"/>
    </location>
</feature>
<keyword evidence="4" id="KW-0997">Cell inner membrane</keyword>
<gene>
    <name evidence="11" type="ORF">K8W16_08360</name>
</gene>
<dbReference type="InterPro" id="IPR004681">
    <property type="entry name" value="TRAP_DctM"/>
</dbReference>
<dbReference type="Pfam" id="PF06808">
    <property type="entry name" value="DctM"/>
    <property type="match status" value="1"/>
</dbReference>
<evidence type="ECO:0000256" key="5">
    <source>
        <dbReference type="ARBA" id="ARBA00022692"/>
    </source>
</evidence>
<feature type="transmembrane region" description="Helical" evidence="8">
    <location>
        <begin position="417"/>
        <end position="441"/>
    </location>
</feature>
<reference evidence="11" key="2">
    <citation type="submission" date="2021-09" db="EMBL/GenBank/DDBJ databases">
        <authorList>
            <person name="Gilroy R."/>
        </authorList>
    </citation>
    <scope>NUCLEOTIDE SEQUENCE</scope>
    <source>
        <strain evidence="11">ChiGjej2B2-19336</strain>
    </source>
</reference>
<feature type="domain" description="Tripartite ATP-independent periplasmic transporters DctQ component" evidence="9">
    <location>
        <begin position="35"/>
        <end position="163"/>
    </location>
</feature>
<proteinExistence type="predicted"/>
<sequence length="632" mass="68667">MTAAENKAESLFESIMTLIYKVALVIGAVSLVLLALPVTLDVFLRHAGSYFPGAYEIQELMMGALAVSGMIVISCRDRHIAIDFFYQHFSPKVKSFLDALFEFMGLIFFSTLGWEILVLAFEKTGSGEVTSILHIPLSIPMMFFGFCMAVFALTLLIKTLRCFSGLVHDGIAWFIPVIFAVTVLVALLPWILEYCGIFPSRAQLGVFGILFFMLVLFIGFPLGYAMGISGFIGLLCLRPDVITHFNTLSMTSYTSAFSATLAVVPLFCLMGELSLVSGISADMFKAARIWMGRTPASLGIASIIGCAGFAAICGDSLACGVTMASVALPEMRKHGYNPAFSCATLACGGTLGVLIPPSLSFIIYAIVTETSTGRLFMAGVIPGIILSSLFILVLLITAYRHPELLPRGERHTMKEKVASLSGILPIALLIVIIMGGILAGFFSATEAGAIGSVAVWLFSLAARRISWQQTKECLVSTVYIAGKLLFILMCVALLGVFIAYTRLTVTLAQYAAGLDVDRHVILLVIVIFYIIMGCMMNVLPLLLLTLPTVFPTIQALNFDPVWFGVIIVLLTEMAVITPPVGINVFGISSMAKDIPMGAIFRDVWLFFLCIAFLILLLTFFPQIALWLPNKFF</sequence>
<dbReference type="NCBIfam" id="TIGR00786">
    <property type="entry name" value="dctM"/>
    <property type="match status" value="1"/>
</dbReference>
<feature type="transmembrane region" description="Helical" evidence="8">
    <location>
        <begin position="172"/>
        <end position="192"/>
    </location>
</feature>
<accession>A0A921AXH1</accession>
<dbReference type="InterPro" id="IPR055348">
    <property type="entry name" value="DctQ"/>
</dbReference>
<organism evidence="11 12">
    <name type="scientific">Mailhella massiliensis</name>
    <dbReference type="NCBI Taxonomy" id="1903261"/>
    <lineage>
        <taxon>Bacteria</taxon>
        <taxon>Pseudomonadati</taxon>
        <taxon>Thermodesulfobacteriota</taxon>
        <taxon>Desulfovibrionia</taxon>
        <taxon>Desulfovibrionales</taxon>
        <taxon>Desulfovibrionaceae</taxon>
        <taxon>Mailhella</taxon>
    </lineage>
</organism>
<feature type="domain" description="TRAP C4-dicarboxylate transport system permease DctM subunit" evidence="10">
    <location>
        <begin position="210"/>
        <end position="623"/>
    </location>
</feature>
<evidence type="ECO:0000313" key="12">
    <source>
        <dbReference type="Proteomes" id="UP000698963"/>
    </source>
</evidence>
<feature type="transmembrane region" description="Helical" evidence="8">
    <location>
        <begin position="204"/>
        <end position="237"/>
    </location>
</feature>
<dbReference type="GO" id="GO:0022857">
    <property type="term" value="F:transmembrane transporter activity"/>
    <property type="evidence" value="ECO:0007669"/>
    <property type="project" value="TreeGrafter"/>
</dbReference>
<evidence type="ECO:0000259" key="9">
    <source>
        <dbReference type="Pfam" id="PF04290"/>
    </source>
</evidence>
<dbReference type="RefSeq" id="WP_304122687.1">
    <property type="nucleotide sequence ID" value="NZ_DYZA01000167.1"/>
</dbReference>
<dbReference type="GO" id="GO:0005886">
    <property type="term" value="C:plasma membrane"/>
    <property type="evidence" value="ECO:0007669"/>
    <property type="project" value="UniProtKB-SubCell"/>
</dbReference>
<comment type="caution">
    <text evidence="11">The sequence shown here is derived from an EMBL/GenBank/DDBJ whole genome shotgun (WGS) entry which is preliminary data.</text>
</comment>
<feature type="transmembrane region" description="Helical" evidence="8">
    <location>
        <begin position="447"/>
        <end position="466"/>
    </location>
</feature>
<evidence type="ECO:0000256" key="8">
    <source>
        <dbReference type="SAM" id="Phobius"/>
    </source>
</evidence>
<evidence type="ECO:0000256" key="2">
    <source>
        <dbReference type="ARBA" id="ARBA00022448"/>
    </source>
</evidence>
<protein>
    <submittedName>
        <fullName evidence="11">TRAP transporter large permease subunit</fullName>
    </submittedName>
</protein>
<keyword evidence="7 8" id="KW-0472">Membrane</keyword>
<dbReference type="Proteomes" id="UP000698963">
    <property type="component" value="Unassembled WGS sequence"/>
</dbReference>
<comment type="subcellular location">
    <subcellularLocation>
        <location evidence="1">Cell inner membrane</location>
        <topology evidence="1">Multi-pass membrane protein</topology>
    </subcellularLocation>
</comment>
<feature type="transmembrane region" description="Helical" evidence="8">
    <location>
        <begin position="561"/>
        <end position="584"/>
    </location>
</feature>
<dbReference type="InterPro" id="IPR010656">
    <property type="entry name" value="DctM"/>
</dbReference>
<keyword evidence="2" id="KW-0813">Transport</keyword>
<feature type="transmembrane region" description="Helical" evidence="8">
    <location>
        <begin position="18"/>
        <end position="37"/>
    </location>
</feature>
<feature type="transmembrane region" description="Helical" evidence="8">
    <location>
        <begin position="257"/>
        <end position="280"/>
    </location>
</feature>
<feature type="transmembrane region" description="Helical" evidence="8">
    <location>
        <begin position="478"/>
        <end position="500"/>
    </location>
</feature>
<evidence type="ECO:0000256" key="1">
    <source>
        <dbReference type="ARBA" id="ARBA00004429"/>
    </source>
</evidence>
<dbReference type="EMBL" id="DYZA01000167">
    <property type="protein sequence ID" value="HJD97642.1"/>
    <property type="molecule type" value="Genomic_DNA"/>
</dbReference>
<feature type="transmembrane region" description="Helical" evidence="8">
    <location>
        <begin position="141"/>
        <end position="160"/>
    </location>
</feature>
<dbReference type="AlphaFoldDB" id="A0A921AXH1"/>
<keyword evidence="6 8" id="KW-1133">Transmembrane helix</keyword>
<feature type="transmembrane region" description="Helical" evidence="8">
    <location>
        <begin position="300"/>
        <end position="328"/>
    </location>
</feature>
<evidence type="ECO:0000256" key="6">
    <source>
        <dbReference type="ARBA" id="ARBA00022989"/>
    </source>
</evidence>
<dbReference type="PANTHER" id="PTHR33362">
    <property type="entry name" value="SIALIC ACID TRAP TRANSPORTER PERMEASE PROTEIN SIAT-RELATED"/>
    <property type="match status" value="1"/>
</dbReference>
<evidence type="ECO:0000256" key="7">
    <source>
        <dbReference type="ARBA" id="ARBA00023136"/>
    </source>
</evidence>
<feature type="transmembrane region" description="Helical" evidence="8">
    <location>
        <begin position="604"/>
        <end position="627"/>
    </location>
</feature>
<evidence type="ECO:0000313" key="11">
    <source>
        <dbReference type="EMBL" id="HJD97642.1"/>
    </source>
</evidence>
<feature type="transmembrane region" description="Helical" evidence="8">
    <location>
        <begin position="520"/>
        <end position="549"/>
    </location>
</feature>
<keyword evidence="5 8" id="KW-0812">Transmembrane</keyword>
<feature type="transmembrane region" description="Helical" evidence="8">
    <location>
        <begin position="340"/>
        <end position="367"/>
    </location>
</feature>
<evidence type="ECO:0000256" key="3">
    <source>
        <dbReference type="ARBA" id="ARBA00022475"/>
    </source>
</evidence>
<evidence type="ECO:0000259" key="10">
    <source>
        <dbReference type="Pfam" id="PF06808"/>
    </source>
</evidence>
<keyword evidence="3" id="KW-1003">Cell membrane</keyword>
<feature type="transmembrane region" description="Helical" evidence="8">
    <location>
        <begin position="373"/>
        <end position="396"/>
    </location>
</feature>
<reference evidence="11" key="1">
    <citation type="journal article" date="2021" name="PeerJ">
        <title>Extensive microbial diversity within the chicken gut microbiome revealed by metagenomics and culture.</title>
        <authorList>
            <person name="Gilroy R."/>
            <person name="Ravi A."/>
            <person name="Getino M."/>
            <person name="Pursley I."/>
            <person name="Horton D.L."/>
            <person name="Alikhan N.F."/>
            <person name="Baker D."/>
            <person name="Gharbi K."/>
            <person name="Hall N."/>
            <person name="Watson M."/>
            <person name="Adriaenssens E.M."/>
            <person name="Foster-Nyarko E."/>
            <person name="Jarju S."/>
            <person name="Secka A."/>
            <person name="Antonio M."/>
            <person name="Oren A."/>
            <person name="Chaudhuri R.R."/>
            <person name="La Ragione R."/>
            <person name="Hildebrand F."/>
            <person name="Pallen M.J."/>
        </authorList>
    </citation>
    <scope>NUCLEOTIDE SEQUENCE</scope>
    <source>
        <strain evidence="11">ChiGjej2B2-19336</strain>
    </source>
</reference>
<dbReference type="PANTHER" id="PTHR33362:SF5">
    <property type="entry name" value="C4-DICARBOXYLATE TRAP TRANSPORTER LARGE PERMEASE PROTEIN DCTM"/>
    <property type="match status" value="1"/>
</dbReference>
<dbReference type="Pfam" id="PF04290">
    <property type="entry name" value="DctQ"/>
    <property type="match status" value="1"/>
</dbReference>
<name>A0A921AXH1_9BACT</name>